<evidence type="ECO:0000256" key="1">
    <source>
        <dbReference type="SAM" id="Phobius"/>
    </source>
</evidence>
<dbReference type="Proteomes" id="UP001168821">
    <property type="component" value="Unassembled WGS sequence"/>
</dbReference>
<dbReference type="EMBL" id="JALNTZ010000009">
    <property type="protein sequence ID" value="KAJ3641324.1"/>
    <property type="molecule type" value="Genomic_DNA"/>
</dbReference>
<comment type="caution">
    <text evidence="2">The sequence shown here is derived from an EMBL/GenBank/DDBJ whole genome shotgun (WGS) entry which is preliminary data.</text>
</comment>
<keyword evidence="3" id="KW-1185">Reference proteome</keyword>
<protein>
    <submittedName>
        <fullName evidence="2">Uncharacterized protein</fullName>
    </submittedName>
</protein>
<evidence type="ECO:0000313" key="3">
    <source>
        <dbReference type="Proteomes" id="UP001168821"/>
    </source>
</evidence>
<dbReference type="AlphaFoldDB" id="A0AA38HU78"/>
<organism evidence="2 3">
    <name type="scientific">Zophobas morio</name>
    <dbReference type="NCBI Taxonomy" id="2755281"/>
    <lineage>
        <taxon>Eukaryota</taxon>
        <taxon>Metazoa</taxon>
        <taxon>Ecdysozoa</taxon>
        <taxon>Arthropoda</taxon>
        <taxon>Hexapoda</taxon>
        <taxon>Insecta</taxon>
        <taxon>Pterygota</taxon>
        <taxon>Neoptera</taxon>
        <taxon>Endopterygota</taxon>
        <taxon>Coleoptera</taxon>
        <taxon>Polyphaga</taxon>
        <taxon>Cucujiformia</taxon>
        <taxon>Tenebrionidae</taxon>
        <taxon>Zophobas</taxon>
    </lineage>
</organism>
<sequence length="146" mass="16499">MTPLYLLFISDEYLVCFYCINFTTFTTLLLTALSFRWGFLRSGVGSAGAANHAVLNRTINYGELRSTINAKGARVFGAVVPHRFELRERILCYCFPMTCDHVTLKHASDSYVTPDASRRSSKECRRHTNCKFSFLIGYSCWGGGIE</sequence>
<keyword evidence="1" id="KW-0472">Membrane</keyword>
<proteinExistence type="predicted"/>
<keyword evidence="1" id="KW-1133">Transmembrane helix</keyword>
<reference evidence="2" key="1">
    <citation type="journal article" date="2023" name="G3 (Bethesda)">
        <title>Whole genome assemblies of Zophobas morio and Tenebrio molitor.</title>
        <authorList>
            <person name="Kaur S."/>
            <person name="Stinson S.A."/>
            <person name="diCenzo G.C."/>
        </authorList>
    </citation>
    <scope>NUCLEOTIDE SEQUENCE</scope>
    <source>
        <strain evidence="2">QUZm001</strain>
    </source>
</reference>
<evidence type="ECO:0000313" key="2">
    <source>
        <dbReference type="EMBL" id="KAJ3641324.1"/>
    </source>
</evidence>
<name>A0AA38HU78_9CUCU</name>
<keyword evidence="1" id="KW-0812">Transmembrane</keyword>
<accession>A0AA38HU78</accession>
<feature type="transmembrane region" description="Helical" evidence="1">
    <location>
        <begin position="12"/>
        <end position="33"/>
    </location>
</feature>
<gene>
    <name evidence="2" type="ORF">Zmor_027836</name>
</gene>